<dbReference type="Pfam" id="PF00534">
    <property type="entry name" value="Glycos_transf_1"/>
    <property type="match status" value="1"/>
</dbReference>
<protein>
    <submittedName>
        <fullName evidence="3">Glycosyltransferase</fullName>
    </submittedName>
</protein>
<evidence type="ECO:0000259" key="1">
    <source>
        <dbReference type="Pfam" id="PF00534"/>
    </source>
</evidence>
<accession>A0A523QK77</accession>
<dbReference type="Pfam" id="PF13439">
    <property type="entry name" value="Glyco_transf_4"/>
    <property type="match status" value="1"/>
</dbReference>
<sequence length="381" mass="42583">MRIGIISTYPPTQCGIATYSSYLVSELEAKKPSNKVHVVSPCGIGEKHTFSVSNFDGLALSEQVFNAMAKFQPDVVHVQHEYGLYGPNQGIAIIPLLYRFRVAGIPVVVTLHTVYESFSKYEKLVVEGICRAADAIIVHEDYQRESIARALSSFEHIDVVPHGARTVEPVPEAKDRLGVTGKKTVLLCGYFRPKKRFDRIVSIFPRIVERVPSAELVVAGGPRLPEKSEYSHRLLRLINASASRDRIRILKGPFTQEVFDSILSAADMVVLPYEIGSQSGILAHCLAFGKPVVLSPLPSFQAMIDKVNCGFIAHSDQDFVDHIVEIISRPKLAESLSRNAKDYVKRELSWRIAAEKHIEIYRRIVRIPYRAESTRTLANFA</sequence>
<organism evidence="3 4">
    <name type="scientific">Aerophobetes bacterium</name>
    <dbReference type="NCBI Taxonomy" id="2030807"/>
    <lineage>
        <taxon>Bacteria</taxon>
        <taxon>Candidatus Aerophobota</taxon>
    </lineage>
</organism>
<dbReference type="EMBL" id="SOKU01000133">
    <property type="protein sequence ID" value="TES86096.1"/>
    <property type="molecule type" value="Genomic_DNA"/>
</dbReference>
<feature type="domain" description="Glycosyltransferase subfamily 4-like N-terminal" evidence="2">
    <location>
        <begin position="57"/>
        <end position="164"/>
    </location>
</feature>
<dbReference type="AlphaFoldDB" id="A0A523QK77"/>
<reference evidence="3 4" key="1">
    <citation type="submission" date="2019-03" db="EMBL/GenBank/DDBJ databases">
        <title>Metabolic potential of uncultured bacteria and archaea associated with petroleum seepage in deep-sea sediments.</title>
        <authorList>
            <person name="Dong X."/>
            <person name="Hubert C."/>
        </authorList>
    </citation>
    <scope>NUCLEOTIDE SEQUENCE [LARGE SCALE GENOMIC DNA]</scope>
    <source>
        <strain evidence="3">E44_bin92</strain>
    </source>
</reference>
<evidence type="ECO:0000313" key="4">
    <source>
        <dbReference type="Proteomes" id="UP000320781"/>
    </source>
</evidence>
<evidence type="ECO:0000259" key="2">
    <source>
        <dbReference type="Pfam" id="PF13439"/>
    </source>
</evidence>
<dbReference type="PANTHER" id="PTHR12526">
    <property type="entry name" value="GLYCOSYLTRANSFERASE"/>
    <property type="match status" value="1"/>
</dbReference>
<keyword evidence="3" id="KW-0808">Transferase</keyword>
<dbReference type="GO" id="GO:0016757">
    <property type="term" value="F:glycosyltransferase activity"/>
    <property type="evidence" value="ECO:0007669"/>
    <property type="project" value="InterPro"/>
</dbReference>
<comment type="caution">
    <text evidence="3">The sequence shown here is derived from an EMBL/GenBank/DDBJ whole genome shotgun (WGS) entry which is preliminary data.</text>
</comment>
<gene>
    <name evidence="3" type="ORF">E3J95_02785</name>
</gene>
<evidence type="ECO:0000313" key="3">
    <source>
        <dbReference type="EMBL" id="TES86096.1"/>
    </source>
</evidence>
<dbReference type="InterPro" id="IPR028098">
    <property type="entry name" value="Glyco_trans_4-like_N"/>
</dbReference>
<name>A0A523QK77_UNCAE</name>
<dbReference type="Gene3D" id="3.40.50.2000">
    <property type="entry name" value="Glycogen Phosphorylase B"/>
    <property type="match status" value="2"/>
</dbReference>
<feature type="domain" description="Glycosyl transferase family 1" evidence="1">
    <location>
        <begin position="179"/>
        <end position="342"/>
    </location>
</feature>
<dbReference type="Proteomes" id="UP000320781">
    <property type="component" value="Unassembled WGS sequence"/>
</dbReference>
<dbReference type="SUPFAM" id="SSF53756">
    <property type="entry name" value="UDP-Glycosyltransferase/glycogen phosphorylase"/>
    <property type="match status" value="1"/>
</dbReference>
<dbReference type="InterPro" id="IPR001296">
    <property type="entry name" value="Glyco_trans_1"/>
</dbReference>
<proteinExistence type="predicted"/>